<reference evidence="3 4" key="1">
    <citation type="submission" date="2017-08" db="EMBL/GenBank/DDBJ databases">
        <title>Aliifodinibius alkalisoli sp. nov., isolated from saline alkaline soil.</title>
        <authorList>
            <person name="Liu D."/>
            <person name="Zhang G."/>
        </authorList>
    </citation>
    <scope>NUCLEOTIDE SEQUENCE [LARGE SCALE GENOMIC DNA]</scope>
    <source>
        <strain evidence="3 4">WN023</strain>
    </source>
</reference>
<dbReference type="AlphaFoldDB" id="A0A2A2GBJ6"/>
<accession>A0A2A2GBJ6</accession>
<dbReference type="Proteomes" id="UP000218831">
    <property type="component" value="Unassembled WGS sequence"/>
</dbReference>
<evidence type="ECO:0008006" key="5">
    <source>
        <dbReference type="Google" id="ProtNLM"/>
    </source>
</evidence>
<feature type="region of interest" description="Disordered" evidence="1">
    <location>
        <begin position="139"/>
        <end position="159"/>
    </location>
</feature>
<proteinExistence type="predicted"/>
<keyword evidence="4" id="KW-1185">Reference proteome</keyword>
<evidence type="ECO:0000313" key="3">
    <source>
        <dbReference type="EMBL" id="PAU94560.1"/>
    </source>
</evidence>
<dbReference type="OrthoDB" id="1443062at2"/>
<comment type="caution">
    <text evidence="3">The sequence shown here is derived from an EMBL/GenBank/DDBJ whole genome shotgun (WGS) entry which is preliminary data.</text>
</comment>
<feature type="signal peptide" evidence="2">
    <location>
        <begin position="1"/>
        <end position="23"/>
    </location>
</feature>
<evidence type="ECO:0000256" key="2">
    <source>
        <dbReference type="SAM" id="SignalP"/>
    </source>
</evidence>
<dbReference type="RefSeq" id="WP_095606101.1">
    <property type="nucleotide sequence ID" value="NZ_NSKE01000004.1"/>
</dbReference>
<name>A0A2A2GBJ6_9BACT</name>
<organism evidence="3 4">
    <name type="scientific">Fodinibius salipaludis</name>
    <dbReference type="NCBI Taxonomy" id="2032627"/>
    <lineage>
        <taxon>Bacteria</taxon>
        <taxon>Pseudomonadati</taxon>
        <taxon>Balneolota</taxon>
        <taxon>Balneolia</taxon>
        <taxon>Balneolales</taxon>
        <taxon>Balneolaceae</taxon>
        <taxon>Fodinibius</taxon>
    </lineage>
</organism>
<gene>
    <name evidence="3" type="ORF">CK503_07130</name>
</gene>
<dbReference type="EMBL" id="NSKE01000004">
    <property type="protein sequence ID" value="PAU94560.1"/>
    <property type="molecule type" value="Genomic_DNA"/>
</dbReference>
<evidence type="ECO:0000256" key="1">
    <source>
        <dbReference type="SAM" id="MobiDB-lite"/>
    </source>
</evidence>
<feature type="chain" id="PRO_5013376411" description="NIPSNAP domain-containing protein" evidence="2">
    <location>
        <begin position="24"/>
        <end position="159"/>
    </location>
</feature>
<keyword evidence="2" id="KW-0732">Signal</keyword>
<evidence type="ECO:0000313" key="4">
    <source>
        <dbReference type="Proteomes" id="UP000218831"/>
    </source>
</evidence>
<protein>
    <recommendedName>
        <fullName evidence="5">NIPSNAP domain-containing protein</fullName>
    </recommendedName>
</protein>
<sequence>MRSLYAALICVCVLLSYTGDAFAQEMEAKKMEGHTWHELVMVKFEAGMADSAMKIIDNHFMKAGMEMESDMPAPQIMRLRSGEWDLMMVWTMDSIEDMNWEMSPEDIKWWEQMVEQEGSEEKAIKLMRTFDDMISNSTSYLATSKQQTPSETMGDNRQQ</sequence>